<protein>
    <recommendedName>
        <fullName evidence="4">Tryptophan-rich sensory protein</fullName>
    </recommendedName>
</protein>
<dbReference type="Proteomes" id="UP000188184">
    <property type="component" value="Chromosome"/>
</dbReference>
<proteinExistence type="predicted"/>
<feature type="transmembrane region" description="Helical" evidence="1">
    <location>
        <begin position="102"/>
        <end position="122"/>
    </location>
</feature>
<feature type="transmembrane region" description="Helical" evidence="1">
    <location>
        <begin position="212"/>
        <end position="232"/>
    </location>
</feature>
<name>A0A1Q2KWH4_9BACL</name>
<sequence>MVRMLLITLSLAAVIALNITANVLPLNGQTTGEISDRLSVLFTPAGYVFSIWPVIYLLLAVWAAAYWKQFKGGFPPSYKVTTFFMLSAVLNISWLLSWHYEFFLLSVVIMTGYLFALLGLYFQYEPRNRLRIPISVNMGWVTVALIANIAYVLAFFNWGGWGISDGLWTVVMLTAATALALHIRYHYDDIWYPSVFIWAFIGIAVENALTELLVSTASLFLSGVILAGILFIRKRRIIESD</sequence>
<dbReference type="PANTHER" id="PTHR33802:SF1">
    <property type="entry name" value="XK-RELATED PROTEIN"/>
    <property type="match status" value="1"/>
</dbReference>
<keyword evidence="1" id="KW-0472">Membrane</keyword>
<evidence type="ECO:0000313" key="2">
    <source>
        <dbReference type="EMBL" id="AQQ52476.1"/>
    </source>
</evidence>
<keyword evidence="1" id="KW-0812">Transmembrane</keyword>
<keyword evidence="3" id="KW-1185">Reference proteome</keyword>
<reference evidence="2 3" key="1">
    <citation type="submission" date="2017-02" db="EMBL/GenBank/DDBJ databases">
        <title>The complete genomic sequence of a novel cold adapted crude oil-degrading bacterium Planococcus qaidamina Y42.</title>
        <authorList>
            <person name="Yang R."/>
        </authorList>
    </citation>
    <scope>NUCLEOTIDE SEQUENCE [LARGE SCALE GENOMIC DNA]</scope>
    <source>
        <strain evidence="2 3">Y42</strain>
    </source>
</reference>
<evidence type="ECO:0000256" key="1">
    <source>
        <dbReference type="SAM" id="Phobius"/>
    </source>
</evidence>
<dbReference type="PANTHER" id="PTHR33802">
    <property type="entry name" value="SI:CH211-161H7.5-RELATED"/>
    <property type="match status" value="1"/>
</dbReference>
<feature type="transmembrane region" description="Helical" evidence="1">
    <location>
        <begin position="45"/>
        <end position="66"/>
    </location>
</feature>
<keyword evidence="1" id="KW-1133">Transmembrane helix</keyword>
<dbReference type="Gene3D" id="1.20.1260.100">
    <property type="entry name" value="TspO/MBR protein"/>
    <property type="match status" value="1"/>
</dbReference>
<feature type="transmembrane region" description="Helical" evidence="1">
    <location>
        <begin position="190"/>
        <end position="206"/>
    </location>
</feature>
<feature type="transmembrane region" description="Helical" evidence="1">
    <location>
        <begin position="78"/>
        <end position="96"/>
    </location>
</feature>
<dbReference type="KEGG" id="pmar:B0X71_04700"/>
<evidence type="ECO:0000313" key="3">
    <source>
        <dbReference type="Proteomes" id="UP000188184"/>
    </source>
</evidence>
<accession>A0A1Q2KWH4</accession>
<organism evidence="2 3">
    <name type="scientific">Planococcus lenghuensis</name>
    <dbReference type="NCBI Taxonomy" id="2213202"/>
    <lineage>
        <taxon>Bacteria</taxon>
        <taxon>Bacillati</taxon>
        <taxon>Bacillota</taxon>
        <taxon>Bacilli</taxon>
        <taxon>Bacillales</taxon>
        <taxon>Caryophanaceae</taxon>
        <taxon>Planococcus</taxon>
    </lineage>
</organism>
<feature type="transmembrane region" description="Helical" evidence="1">
    <location>
        <begin position="166"/>
        <end position="183"/>
    </location>
</feature>
<feature type="transmembrane region" description="Helical" evidence="1">
    <location>
        <begin position="134"/>
        <end position="154"/>
    </location>
</feature>
<gene>
    <name evidence="2" type="ORF">B0X71_04700</name>
</gene>
<dbReference type="AlphaFoldDB" id="A0A1Q2KWH4"/>
<evidence type="ECO:0008006" key="4">
    <source>
        <dbReference type="Google" id="ProtNLM"/>
    </source>
</evidence>
<dbReference type="EMBL" id="CP019640">
    <property type="protein sequence ID" value="AQQ52476.1"/>
    <property type="molecule type" value="Genomic_DNA"/>
</dbReference>
<dbReference type="InterPro" id="IPR038330">
    <property type="entry name" value="TspO/MBR-related_sf"/>
</dbReference>
<dbReference type="OrthoDB" id="5189031at2"/>